<dbReference type="STRING" id="717606.PaecuDRAFT_4578"/>
<name>E0IFY7_9BACL</name>
<evidence type="ECO:0000313" key="1">
    <source>
        <dbReference type="EMBL" id="EFM08567.1"/>
    </source>
</evidence>
<gene>
    <name evidence="1" type="ORF">PaecuDRAFT_4578</name>
</gene>
<keyword evidence="2" id="KW-1185">Reference proteome</keyword>
<dbReference type="Proteomes" id="UP000005387">
    <property type="component" value="Unassembled WGS sequence"/>
</dbReference>
<protein>
    <submittedName>
        <fullName evidence="1">Uncharacterized protein</fullName>
    </submittedName>
</protein>
<proteinExistence type="predicted"/>
<organism evidence="1 2">
    <name type="scientific">Paenibacillus curdlanolyticus YK9</name>
    <dbReference type="NCBI Taxonomy" id="717606"/>
    <lineage>
        <taxon>Bacteria</taxon>
        <taxon>Bacillati</taxon>
        <taxon>Bacillota</taxon>
        <taxon>Bacilli</taxon>
        <taxon>Bacillales</taxon>
        <taxon>Paenibacillaceae</taxon>
        <taxon>Paenibacillus</taxon>
    </lineage>
</organism>
<evidence type="ECO:0000313" key="2">
    <source>
        <dbReference type="Proteomes" id="UP000005387"/>
    </source>
</evidence>
<sequence length="98" mass="10889">MTAEDTPFSRFSGWCCVHGAFQAALLRATACSLQFVQWHQHRVQKRGGILAYGATGKAAFYVLAASCHFLIASRCTNCNGNLRGRPLLPFSLYKVQRH</sequence>
<accession>E0IFY7</accession>
<dbReference type="AlphaFoldDB" id="E0IFY7"/>
<reference evidence="1 2" key="1">
    <citation type="submission" date="2010-07" db="EMBL/GenBank/DDBJ databases">
        <title>The draft genome of Paenibacillus curdlanolyticus YK9.</title>
        <authorList>
            <consortium name="US DOE Joint Genome Institute (JGI-PGF)"/>
            <person name="Lucas S."/>
            <person name="Copeland A."/>
            <person name="Lapidus A."/>
            <person name="Cheng J.-F."/>
            <person name="Bruce D."/>
            <person name="Goodwin L."/>
            <person name="Pitluck S."/>
            <person name="Land M.L."/>
            <person name="Hauser L."/>
            <person name="Chang Y.-J."/>
            <person name="Jeffries C."/>
            <person name="Anderson I.J."/>
            <person name="Johnson E."/>
            <person name="Loganathan U."/>
            <person name="Mulhopadhyay B."/>
            <person name="Kyrpides N."/>
            <person name="Woyke T.J."/>
        </authorList>
    </citation>
    <scope>NUCLEOTIDE SEQUENCE [LARGE SCALE GENOMIC DNA]</scope>
    <source>
        <strain evidence="1 2">YK9</strain>
    </source>
</reference>
<dbReference type="EMBL" id="AEDD01000015">
    <property type="protein sequence ID" value="EFM08567.1"/>
    <property type="molecule type" value="Genomic_DNA"/>
</dbReference>